<dbReference type="Pfam" id="PF11716">
    <property type="entry name" value="MDMPI_N"/>
    <property type="match status" value="1"/>
</dbReference>
<evidence type="ECO:0000313" key="2">
    <source>
        <dbReference type="EMBL" id="MCP2268247.1"/>
    </source>
</evidence>
<reference evidence="2 3" key="1">
    <citation type="submission" date="2022-06" db="EMBL/GenBank/DDBJ databases">
        <title>Genomic Encyclopedia of Archaeal and Bacterial Type Strains, Phase II (KMG-II): from individual species to whole genera.</title>
        <authorList>
            <person name="Goeker M."/>
        </authorList>
    </citation>
    <scope>NUCLEOTIDE SEQUENCE [LARGE SCALE GENOMIC DNA]</scope>
    <source>
        <strain evidence="2 3">DSM 44255</strain>
    </source>
</reference>
<evidence type="ECO:0000259" key="1">
    <source>
        <dbReference type="Pfam" id="PF11716"/>
    </source>
</evidence>
<dbReference type="InterPro" id="IPR017517">
    <property type="entry name" value="Maleyloyr_isom"/>
</dbReference>
<accession>A0ABT1I6K0</accession>
<protein>
    <submittedName>
        <fullName evidence="2">TIGR03086 family protein</fullName>
    </submittedName>
</protein>
<dbReference type="NCBIfam" id="TIGR03083">
    <property type="entry name" value="maleylpyruvate isomerase family mycothiol-dependent enzyme"/>
    <property type="match status" value="1"/>
</dbReference>
<dbReference type="NCBIfam" id="TIGR03086">
    <property type="entry name" value="TIGR03086 family metal-binding protein"/>
    <property type="match status" value="1"/>
</dbReference>
<dbReference type="Proteomes" id="UP001205185">
    <property type="component" value="Unassembled WGS sequence"/>
</dbReference>
<comment type="caution">
    <text evidence="2">The sequence shown here is derived from an EMBL/GenBank/DDBJ whole genome shotgun (WGS) entry which is preliminary data.</text>
</comment>
<dbReference type="InterPro" id="IPR034660">
    <property type="entry name" value="DinB/YfiT-like"/>
</dbReference>
<proteinExistence type="predicted"/>
<organism evidence="2 3">
    <name type="scientific">Actinokineospora diospyrosa</name>
    <dbReference type="NCBI Taxonomy" id="103728"/>
    <lineage>
        <taxon>Bacteria</taxon>
        <taxon>Bacillati</taxon>
        <taxon>Actinomycetota</taxon>
        <taxon>Actinomycetes</taxon>
        <taxon>Pseudonocardiales</taxon>
        <taxon>Pseudonocardiaceae</taxon>
        <taxon>Actinokineospora</taxon>
    </lineage>
</organism>
<dbReference type="Gene3D" id="1.20.120.450">
    <property type="entry name" value="dinb family like domain"/>
    <property type="match status" value="1"/>
</dbReference>
<keyword evidence="3" id="KW-1185">Reference proteome</keyword>
<dbReference type="InterPro" id="IPR024344">
    <property type="entry name" value="MDMPI_metal-binding"/>
</dbReference>
<dbReference type="EMBL" id="JAMTCO010000002">
    <property type="protein sequence ID" value="MCP2268247.1"/>
    <property type="molecule type" value="Genomic_DNA"/>
</dbReference>
<dbReference type="RefSeq" id="WP_253885175.1">
    <property type="nucleotide sequence ID" value="NZ_BAAAVB010000006.1"/>
</dbReference>
<dbReference type="InterPro" id="IPR017520">
    <property type="entry name" value="CHP03086"/>
</dbReference>
<dbReference type="SUPFAM" id="SSF109854">
    <property type="entry name" value="DinB/YfiT-like putative metalloenzymes"/>
    <property type="match status" value="1"/>
</dbReference>
<feature type="domain" description="Mycothiol-dependent maleylpyruvate isomerase metal-binding" evidence="1">
    <location>
        <begin position="9"/>
        <end position="126"/>
    </location>
</feature>
<sequence length="190" mass="20708">MDLRTAHDRARDVFDRAAHRVTDWTAPTPCADWSTRDLVNHLVSEQLWVPHLVGGETVEQVGDRYDGDLLGADPLDAWTAASAVSRLAWDGVPDELPVHLSHATVPAREYRWQMTLDLAVHGWDLATATGHDPGIGDDLAQALHAEFADQVADWVEAGIFAPPVPVPDAAGPLARLVALLGRDPGWRPSR</sequence>
<evidence type="ECO:0000313" key="3">
    <source>
        <dbReference type="Proteomes" id="UP001205185"/>
    </source>
</evidence>
<name>A0ABT1I6K0_9PSEU</name>
<gene>
    <name evidence="2" type="ORF">LV75_000733</name>
</gene>